<comment type="similarity">
    <text evidence="3 10 13">Belongs to the IPP transferase family.</text>
</comment>
<dbReference type="AlphaFoldDB" id="A0A845S9M6"/>
<protein>
    <recommendedName>
        <fullName evidence="10">tRNA dimethylallyltransferase</fullName>
        <ecNumber evidence="10">2.5.1.75</ecNumber>
    </recommendedName>
    <alternativeName>
        <fullName evidence="10">Dimethylallyl diphosphate:tRNA dimethylallyltransferase</fullName>
        <shortName evidence="10">DMAPP:tRNA dimethylallyltransferase</shortName>
        <shortName evidence="10">DMATase</shortName>
    </alternativeName>
    <alternativeName>
        <fullName evidence="10">Isopentenyl-diphosphate:tRNA isopentenyltransferase</fullName>
        <shortName evidence="10">IPP transferase</shortName>
        <shortName evidence="10">IPPT</shortName>
        <shortName evidence="10">IPTase</shortName>
    </alternativeName>
</protein>
<evidence type="ECO:0000256" key="1">
    <source>
        <dbReference type="ARBA" id="ARBA00001946"/>
    </source>
</evidence>
<evidence type="ECO:0000256" key="5">
    <source>
        <dbReference type="ARBA" id="ARBA00022694"/>
    </source>
</evidence>
<dbReference type="InterPro" id="IPR018022">
    <property type="entry name" value="IPT"/>
</dbReference>
<evidence type="ECO:0000313" key="15">
    <source>
        <dbReference type="Proteomes" id="UP000572953"/>
    </source>
</evidence>
<dbReference type="SUPFAM" id="SSF52540">
    <property type="entry name" value="P-loop containing nucleoside triphosphate hydrolases"/>
    <property type="match status" value="2"/>
</dbReference>
<dbReference type="PANTHER" id="PTHR11088">
    <property type="entry name" value="TRNA DIMETHYLALLYLTRANSFERASE"/>
    <property type="match status" value="1"/>
</dbReference>
<evidence type="ECO:0000256" key="10">
    <source>
        <dbReference type="HAMAP-Rule" id="MF_00185"/>
    </source>
</evidence>
<dbReference type="GO" id="GO:0005524">
    <property type="term" value="F:ATP binding"/>
    <property type="evidence" value="ECO:0007669"/>
    <property type="project" value="UniProtKB-UniRule"/>
</dbReference>
<comment type="function">
    <text evidence="2 10 12">Catalyzes the transfer of a dimethylallyl group onto the adenine at position 37 in tRNAs that read codons beginning with uridine, leading to the formation of N6-(dimethylallyl)adenosine (i(6)A).</text>
</comment>
<feature type="binding site" evidence="10">
    <location>
        <begin position="9"/>
        <end position="16"/>
    </location>
    <ligand>
        <name>ATP</name>
        <dbReference type="ChEBI" id="CHEBI:30616"/>
    </ligand>
</feature>
<comment type="cofactor">
    <cofactor evidence="1 10">
        <name>Mg(2+)</name>
        <dbReference type="ChEBI" id="CHEBI:18420"/>
    </cofactor>
</comment>
<feature type="region of interest" description="Interaction with substrate tRNA" evidence="10">
    <location>
        <begin position="34"/>
        <end position="37"/>
    </location>
</feature>
<feature type="site" description="Interaction with substrate tRNA" evidence="10">
    <location>
        <position position="98"/>
    </location>
</feature>
<reference evidence="14 15" key="1">
    <citation type="submission" date="2018-10" db="EMBL/GenBank/DDBJ databases">
        <title>Iterative Subtractive Binning of Freshwater Chronoseries Metagenomes Recovers Nearly Complete Genomes from over Four Hundred Novel Species.</title>
        <authorList>
            <person name="Rodriguez-R L.M."/>
            <person name="Tsementzi D."/>
            <person name="Luo C."/>
            <person name="Konstantinidis K.T."/>
        </authorList>
    </citation>
    <scope>NUCLEOTIDE SEQUENCE [LARGE SCALE GENOMIC DNA]</scope>
    <source>
        <strain evidence="14">WB7_2B_003</strain>
    </source>
</reference>
<evidence type="ECO:0000256" key="13">
    <source>
        <dbReference type="RuleBase" id="RU003785"/>
    </source>
</evidence>
<dbReference type="NCBIfam" id="TIGR00174">
    <property type="entry name" value="miaA"/>
    <property type="match status" value="1"/>
</dbReference>
<dbReference type="Pfam" id="PF01715">
    <property type="entry name" value="IPPT"/>
    <property type="match status" value="1"/>
</dbReference>
<name>A0A845S9M6_9PROT</name>
<evidence type="ECO:0000256" key="7">
    <source>
        <dbReference type="ARBA" id="ARBA00022840"/>
    </source>
</evidence>
<keyword evidence="4 10" id="KW-0808">Transferase</keyword>
<dbReference type="InterPro" id="IPR039657">
    <property type="entry name" value="Dimethylallyltransferase"/>
</dbReference>
<feature type="binding site" evidence="10">
    <location>
        <begin position="11"/>
        <end position="16"/>
    </location>
    <ligand>
        <name>substrate</name>
    </ligand>
</feature>
<evidence type="ECO:0000313" key="14">
    <source>
        <dbReference type="EMBL" id="NCU62936.1"/>
    </source>
</evidence>
<dbReference type="InterPro" id="IPR027417">
    <property type="entry name" value="P-loop_NTPase"/>
</dbReference>
<comment type="caution">
    <text evidence="14">The sequence shown here is derived from an EMBL/GenBank/DDBJ whole genome shotgun (WGS) entry which is preliminary data.</text>
</comment>
<evidence type="ECO:0000256" key="8">
    <source>
        <dbReference type="ARBA" id="ARBA00022842"/>
    </source>
</evidence>
<comment type="catalytic activity">
    <reaction evidence="9 10 11">
        <text>adenosine(37) in tRNA + dimethylallyl diphosphate = N(6)-dimethylallyladenosine(37) in tRNA + diphosphate</text>
        <dbReference type="Rhea" id="RHEA:26482"/>
        <dbReference type="Rhea" id="RHEA-COMP:10162"/>
        <dbReference type="Rhea" id="RHEA-COMP:10375"/>
        <dbReference type="ChEBI" id="CHEBI:33019"/>
        <dbReference type="ChEBI" id="CHEBI:57623"/>
        <dbReference type="ChEBI" id="CHEBI:74411"/>
        <dbReference type="ChEBI" id="CHEBI:74415"/>
        <dbReference type="EC" id="2.5.1.75"/>
    </reaction>
</comment>
<gene>
    <name evidence="10 14" type="primary">miaA</name>
    <name evidence="14" type="ORF">EBV78_02425</name>
</gene>
<evidence type="ECO:0000256" key="11">
    <source>
        <dbReference type="RuleBase" id="RU003783"/>
    </source>
</evidence>
<dbReference type="GO" id="GO:0006400">
    <property type="term" value="P:tRNA modification"/>
    <property type="evidence" value="ECO:0007669"/>
    <property type="project" value="TreeGrafter"/>
</dbReference>
<proteinExistence type="inferred from homology"/>
<dbReference type="Gene3D" id="1.10.20.140">
    <property type="match status" value="1"/>
</dbReference>
<evidence type="ECO:0000256" key="2">
    <source>
        <dbReference type="ARBA" id="ARBA00003213"/>
    </source>
</evidence>
<dbReference type="HAMAP" id="MF_00185">
    <property type="entry name" value="IPP_trans"/>
    <property type="match status" value="1"/>
</dbReference>
<evidence type="ECO:0000256" key="3">
    <source>
        <dbReference type="ARBA" id="ARBA00005842"/>
    </source>
</evidence>
<comment type="subunit">
    <text evidence="10">Monomer.</text>
</comment>
<evidence type="ECO:0000256" key="12">
    <source>
        <dbReference type="RuleBase" id="RU003784"/>
    </source>
</evidence>
<keyword evidence="6 10" id="KW-0547">Nucleotide-binding</keyword>
<sequence>MQKVILIAGPTGSGKSEIALKLAKKINGEIINADSMQVYKEIKILSARPENYFNINHYLYGSISVKNNFSAGDWLKKVKLNLKKIINKKKQPIFVGGTGLYFKLLTEGISNIPKIPDSIRTKARKLNAKLGNDKFYNLLIKLDPLVQNKIKKNDTHRLIRAYEVMIFTKKSLIDWQKKNKNYFSNYHFVKIYINPENNFLQKLLRLRLKKMFELGAVEEVKKFLKLKINSSLPANKILGIEEIKKYLNKKISLEQAFEETFIRTRRYVKRQRTWFRGHMKDWISIFNPNFDILTKKIENLVTSS</sequence>
<feature type="site" description="Interaction with substrate tRNA" evidence="10">
    <location>
        <position position="120"/>
    </location>
</feature>
<dbReference type="EC" id="2.5.1.75" evidence="10"/>
<comment type="caution">
    <text evidence="10">Lacks conserved residue(s) required for the propagation of feature annotation.</text>
</comment>
<evidence type="ECO:0000256" key="9">
    <source>
        <dbReference type="ARBA" id="ARBA00049563"/>
    </source>
</evidence>
<keyword evidence="8 10" id="KW-0460">Magnesium</keyword>
<dbReference type="EMBL" id="RGGN01000069">
    <property type="protein sequence ID" value="NCU62936.1"/>
    <property type="molecule type" value="Genomic_DNA"/>
</dbReference>
<keyword evidence="5 10" id="KW-0819">tRNA processing</keyword>
<dbReference type="Gene3D" id="3.40.50.300">
    <property type="entry name" value="P-loop containing nucleotide triphosphate hydrolases"/>
    <property type="match status" value="1"/>
</dbReference>
<evidence type="ECO:0000256" key="4">
    <source>
        <dbReference type="ARBA" id="ARBA00022679"/>
    </source>
</evidence>
<dbReference type="PANTHER" id="PTHR11088:SF60">
    <property type="entry name" value="TRNA DIMETHYLALLYLTRANSFERASE"/>
    <property type="match status" value="1"/>
</dbReference>
<evidence type="ECO:0000256" key="6">
    <source>
        <dbReference type="ARBA" id="ARBA00022741"/>
    </source>
</evidence>
<keyword evidence="7 10" id="KW-0067">ATP-binding</keyword>
<dbReference type="GO" id="GO:0052381">
    <property type="term" value="F:tRNA dimethylallyltransferase activity"/>
    <property type="evidence" value="ECO:0007669"/>
    <property type="project" value="UniProtKB-UniRule"/>
</dbReference>
<organism evidence="14 15">
    <name type="scientific">Candidatus Fonsibacter lacus</name>
    <dbReference type="NCBI Taxonomy" id="2576439"/>
    <lineage>
        <taxon>Bacteria</taxon>
        <taxon>Pseudomonadati</taxon>
        <taxon>Pseudomonadota</taxon>
        <taxon>Alphaproteobacteria</taxon>
        <taxon>Candidatus Pelagibacterales</taxon>
        <taxon>Candidatus Pelagibacterales incertae sedis</taxon>
        <taxon>Candidatus Fonsibacter</taxon>
    </lineage>
</organism>
<accession>A0A845S9M6</accession>
<dbReference type="Proteomes" id="UP000572953">
    <property type="component" value="Unassembled WGS sequence"/>
</dbReference>